<proteinExistence type="predicted"/>
<evidence type="ECO:0000313" key="1">
    <source>
        <dbReference type="EMBL" id="GLT18082.1"/>
    </source>
</evidence>
<protein>
    <submittedName>
        <fullName evidence="1">Uncharacterized protein</fullName>
    </submittedName>
</protein>
<accession>A0ABQ6EY35</accession>
<evidence type="ECO:0000313" key="2">
    <source>
        <dbReference type="Proteomes" id="UP001157138"/>
    </source>
</evidence>
<dbReference type="EMBL" id="BSPW01000034">
    <property type="protein sequence ID" value="GLT18082.1"/>
    <property type="molecule type" value="Genomic_DNA"/>
</dbReference>
<dbReference type="Proteomes" id="UP001157138">
    <property type="component" value="Unassembled WGS sequence"/>
</dbReference>
<name>A0ABQ6EY35_9VIBR</name>
<organism evidence="1 2">
    <name type="scientific">Vibrio zhanjiangensis</name>
    <dbReference type="NCBI Taxonomy" id="1046128"/>
    <lineage>
        <taxon>Bacteria</taxon>
        <taxon>Pseudomonadati</taxon>
        <taxon>Pseudomonadota</taxon>
        <taxon>Gammaproteobacteria</taxon>
        <taxon>Vibrionales</taxon>
        <taxon>Vibrionaceae</taxon>
        <taxon>Vibrio</taxon>
    </lineage>
</organism>
<sequence length="70" mass="7987">MANDIEFSFEISGFLGAFKVESFRVTEALSAPFEMSLTVLSENIAATIGFGWLFDYIDTSKDYKKDQWLF</sequence>
<comment type="caution">
    <text evidence="1">The sequence shown here is derived from an EMBL/GenBank/DDBJ whole genome shotgun (WGS) entry which is preliminary data.</text>
</comment>
<gene>
    <name evidence="1" type="ORF">GCM10007938_18600</name>
</gene>
<dbReference type="RefSeq" id="WP_284191979.1">
    <property type="nucleotide sequence ID" value="NZ_BSPW01000034.1"/>
</dbReference>
<reference evidence="2" key="1">
    <citation type="journal article" date="2019" name="Int. J. Syst. Evol. Microbiol.">
        <title>The Global Catalogue of Microorganisms (GCM) 10K type strain sequencing project: providing services to taxonomists for standard genome sequencing and annotation.</title>
        <authorList>
            <consortium name="The Broad Institute Genomics Platform"/>
            <consortium name="The Broad Institute Genome Sequencing Center for Infectious Disease"/>
            <person name="Wu L."/>
            <person name="Ma J."/>
        </authorList>
    </citation>
    <scope>NUCLEOTIDE SEQUENCE [LARGE SCALE GENOMIC DNA]</scope>
    <source>
        <strain evidence="2">NBRC 108723</strain>
    </source>
</reference>
<keyword evidence="2" id="KW-1185">Reference proteome</keyword>